<dbReference type="PANTHER" id="PTHR43126">
    <property type="entry name" value="D-ALANYL-D-ALANINE DIPEPTIDASE"/>
    <property type="match status" value="1"/>
</dbReference>
<dbReference type="Pfam" id="PF01427">
    <property type="entry name" value="Peptidase_M15"/>
    <property type="match status" value="1"/>
</dbReference>
<keyword evidence="3 9" id="KW-0479">Metal-binding</keyword>
<name>H8KM58_SOLCM</name>
<dbReference type="SUPFAM" id="SSF55166">
    <property type="entry name" value="Hedgehog/DD-peptidase"/>
    <property type="match status" value="1"/>
</dbReference>
<comment type="similarity">
    <text evidence="9">Belongs to the peptidase M15D family.</text>
</comment>
<keyword evidence="6 9" id="KW-0224">Dipeptidase</keyword>
<evidence type="ECO:0000313" key="12">
    <source>
        <dbReference type="Proteomes" id="UP000007590"/>
    </source>
</evidence>
<dbReference type="KEGG" id="scn:Solca_3988"/>
<keyword evidence="7 9" id="KW-0482">Metalloprotease</keyword>
<keyword evidence="12" id="KW-1185">Reference proteome</keyword>
<keyword evidence="8" id="KW-0961">Cell wall biogenesis/degradation</keyword>
<dbReference type="HOGENOM" id="CLU_060744_1_2_10"/>
<dbReference type="GO" id="GO:0071555">
    <property type="term" value="P:cell wall organization"/>
    <property type="evidence" value="ECO:0007669"/>
    <property type="project" value="UniProtKB-KW"/>
</dbReference>
<dbReference type="Gene3D" id="3.30.1380.10">
    <property type="match status" value="1"/>
</dbReference>
<evidence type="ECO:0000256" key="1">
    <source>
        <dbReference type="ARBA" id="ARBA00001362"/>
    </source>
</evidence>
<keyword evidence="2 9" id="KW-0645">Protease</keyword>
<evidence type="ECO:0000256" key="4">
    <source>
        <dbReference type="ARBA" id="ARBA00022801"/>
    </source>
</evidence>
<dbReference type="InterPro" id="IPR000755">
    <property type="entry name" value="A_A_dipeptidase"/>
</dbReference>
<dbReference type="PANTHER" id="PTHR43126:SF1">
    <property type="entry name" value="D-ALANYL-D-ALANINE DIPEPTIDASE"/>
    <property type="match status" value="1"/>
</dbReference>
<evidence type="ECO:0000256" key="9">
    <source>
        <dbReference type="HAMAP-Rule" id="MF_01924"/>
    </source>
</evidence>
<feature type="active site" description="Proton donor/acceptor" evidence="9">
    <location>
        <position position="208"/>
    </location>
</feature>
<feature type="binding site" evidence="9">
    <location>
        <position position="150"/>
    </location>
    <ligand>
        <name>Zn(2+)</name>
        <dbReference type="ChEBI" id="CHEBI:29105"/>
        <note>catalytic</note>
    </ligand>
</feature>
<accession>H8KM58</accession>
<feature type="binding site" evidence="9">
    <location>
        <position position="211"/>
    </location>
    <ligand>
        <name>Zn(2+)</name>
        <dbReference type="ChEBI" id="CHEBI:29105"/>
        <note>catalytic</note>
    </ligand>
</feature>
<evidence type="ECO:0000256" key="5">
    <source>
        <dbReference type="ARBA" id="ARBA00022833"/>
    </source>
</evidence>
<dbReference type="GO" id="GO:0008270">
    <property type="term" value="F:zinc ion binding"/>
    <property type="evidence" value="ECO:0007669"/>
    <property type="project" value="UniProtKB-UniRule"/>
</dbReference>
<comment type="catalytic activity">
    <reaction evidence="1 9">
        <text>D-alanyl-D-alanine + H2O = 2 D-alanine</text>
        <dbReference type="Rhea" id="RHEA:20661"/>
        <dbReference type="ChEBI" id="CHEBI:15377"/>
        <dbReference type="ChEBI" id="CHEBI:57416"/>
        <dbReference type="ChEBI" id="CHEBI:57822"/>
        <dbReference type="EC" id="3.4.13.22"/>
    </reaction>
</comment>
<dbReference type="HAMAP" id="MF_01924">
    <property type="entry name" value="A_A_dipeptidase"/>
    <property type="match status" value="1"/>
</dbReference>
<dbReference type="eggNOG" id="COG2173">
    <property type="taxonomic scope" value="Bacteria"/>
</dbReference>
<feature type="chain" id="PRO_5003613684" description="D-alanyl-D-alanine dipeptidase" evidence="10">
    <location>
        <begin position="25"/>
        <end position="237"/>
    </location>
</feature>
<reference evidence="11" key="1">
    <citation type="submission" date="2012-02" db="EMBL/GenBank/DDBJ databases">
        <title>The complete genome of Solitalea canadensis DSM 3403.</title>
        <authorList>
            <consortium name="US DOE Joint Genome Institute (JGI-PGF)"/>
            <person name="Lucas S."/>
            <person name="Copeland A."/>
            <person name="Lapidus A."/>
            <person name="Glavina del Rio T."/>
            <person name="Dalin E."/>
            <person name="Tice H."/>
            <person name="Bruce D."/>
            <person name="Goodwin L."/>
            <person name="Pitluck S."/>
            <person name="Peters L."/>
            <person name="Ovchinnikova G."/>
            <person name="Lu M."/>
            <person name="Kyrpides N."/>
            <person name="Mavromatis K."/>
            <person name="Ivanova N."/>
            <person name="Brettin T."/>
            <person name="Detter J.C."/>
            <person name="Han C."/>
            <person name="Larimer F."/>
            <person name="Land M."/>
            <person name="Hauser L."/>
            <person name="Markowitz V."/>
            <person name="Cheng J.-F."/>
            <person name="Hugenholtz P."/>
            <person name="Woyke T."/>
            <person name="Wu D."/>
            <person name="Spring S."/>
            <person name="Schroeder M."/>
            <person name="Kopitz M."/>
            <person name="Brambilla E."/>
            <person name="Klenk H.-P."/>
            <person name="Eisen J.A."/>
        </authorList>
    </citation>
    <scope>NUCLEOTIDE SEQUENCE</scope>
    <source>
        <strain evidence="11">DSM 3403</strain>
    </source>
</reference>
<evidence type="ECO:0000313" key="11">
    <source>
        <dbReference type="EMBL" id="AFD08981.1"/>
    </source>
</evidence>
<evidence type="ECO:0000256" key="6">
    <source>
        <dbReference type="ARBA" id="ARBA00022997"/>
    </source>
</evidence>
<gene>
    <name evidence="11" type="ordered locus">Solca_3988</name>
</gene>
<comment type="function">
    <text evidence="9">Catalyzes hydrolysis of the D-alanyl-D-alanine dipeptide.</text>
</comment>
<protein>
    <recommendedName>
        <fullName evidence="9">D-alanyl-D-alanine dipeptidase</fullName>
        <shortName evidence="9">D-Ala-D-Ala dipeptidase</shortName>
        <ecNumber evidence="9">3.4.13.22</ecNumber>
    </recommendedName>
</protein>
<evidence type="ECO:0000256" key="8">
    <source>
        <dbReference type="ARBA" id="ARBA00023316"/>
    </source>
</evidence>
<dbReference type="GO" id="GO:0008237">
    <property type="term" value="F:metallopeptidase activity"/>
    <property type="evidence" value="ECO:0007669"/>
    <property type="project" value="UniProtKB-KW"/>
</dbReference>
<feature type="binding site" evidence="9">
    <location>
        <position position="143"/>
    </location>
    <ligand>
        <name>Zn(2+)</name>
        <dbReference type="ChEBI" id="CHEBI:29105"/>
        <note>catalytic</note>
    </ligand>
</feature>
<feature type="signal peptide" evidence="10">
    <location>
        <begin position="1"/>
        <end position="24"/>
    </location>
</feature>
<dbReference type="Proteomes" id="UP000007590">
    <property type="component" value="Chromosome"/>
</dbReference>
<keyword evidence="5 9" id="KW-0862">Zinc</keyword>
<feature type="site" description="Transition state stabilizer" evidence="9">
    <location>
        <position position="116"/>
    </location>
</feature>
<sequence length="237" mass="27432">MNKRHYTFFLALSFLSFHAFSQMAKPNKYGLKIVSDVESYKGQVKLDSNKTLVEINKYIPNVALDIRYATTKNFMGEQMYASAAAFTRLPVVRALQKVQKELNEKGLGLKIFDGYRPYTVTVAFYEKQKDSVFVAAPWKGSRHNRGCAIDLTIINLKNGKELKMPTGFDDFTTKAYADSPNASKKEIANRELLKSVMSKNGFTVYKEEWWHYDFNNWKDYDLTDISFEELYRLQVSQ</sequence>
<dbReference type="CDD" id="cd14840">
    <property type="entry name" value="D-Ala-D-Ala_dipeptidase_Aad"/>
    <property type="match status" value="1"/>
</dbReference>
<dbReference type="RefSeq" id="WP_014682204.1">
    <property type="nucleotide sequence ID" value="NC_017770.1"/>
</dbReference>
<dbReference type="EC" id="3.4.13.22" evidence="9"/>
<dbReference type="EMBL" id="CP003349">
    <property type="protein sequence ID" value="AFD08981.1"/>
    <property type="molecule type" value="Genomic_DNA"/>
</dbReference>
<evidence type="ECO:0000256" key="3">
    <source>
        <dbReference type="ARBA" id="ARBA00022723"/>
    </source>
</evidence>
<dbReference type="InterPro" id="IPR009045">
    <property type="entry name" value="Zn_M74/Hedgehog-like"/>
</dbReference>
<evidence type="ECO:0000256" key="10">
    <source>
        <dbReference type="SAM" id="SignalP"/>
    </source>
</evidence>
<dbReference type="STRING" id="929556.Solca_3988"/>
<dbReference type="GO" id="GO:0006508">
    <property type="term" value="P:proteolysis"/>
    <property type="evidence" value="ECO:0007669"/>
    <property type="project" value="UniProtKB-KW"/>
</dbReference>
<dbReference type="GO" id="GO:0160237">
    <property type="term" value="F:D-Ala-D-Ala dipeptidase activity"/>
    <property type="evidence" value="ECO:0007669"/>
    <property type="project" value="UniProtKB-EC"/>
</dbReference>
<dbReference type="OrthoDB" id="9801430at2"/>
<keyword evidence="10" id="KW-0732">Signal</keyword>
<keyword evidence="4 9" id="KW-0378">Hydrolase</keyword>
<proteinExistence type="inferred from homology"/>
<dbReference type="AlphaFoldDB" id="H8KM58"/>
<organism evidence="11 12">
    <name type="scientific">Solitalea canadensis (strain ATCC 29591 / DSM 3403 / JCM 21819 / LMG 8368 / NBRC 15130 / NCIMB 12057 / USAM 9D)</name>
    <name type="common">Flexibacter canadensis</name>
    <dbReference type="NCBI Taxonomy" id="929556"/>
    <lineage>
        <taxon>Bacteria</taxon>
        <taxon>Pseudomonadati</taxon>
        <taxon>Bacteroidota</taxon>
        <taxon>Sphingobacteriia</taxon>
        <taxon>Sphingobacteriales</taxon>
        <taxon>Sphingobacteriaceae</taxon>
        <taxon>Solitalea</taxon>
    </lineage>
</organism>
<evidence type="ECO:0000256" key="7">
    <source>
        <dbReference type="ARBA" id="ARBA00023049"/>
    </source>
</evidence>
<evidence type="ECO:0000256" key="2">
    <source>
        <dbReference type="ARBA" id="ARBA00022670"/>
    </source>
</evidence>
<comment type="cofactor">
    <cofactor evidence="9">
        <name>Zn(2+)</name>
        <dbReference type="ChEBI" id="CHEBI:29105"/>
    </cofactor>
    <text evidence="9">Binds 1 zinc ion per subunit.</text>
</comment>